<feature type="compositionally biased region" description="Low complexity" evidence="1">
    <location>
        <begin position="647"/>
        <end position="657"/>
    </location>
</feature>
<feature type="chain" id="PRO_5034359085" evidence="2">
    <location>
        <begin position="16"/>
        <end position="840"/>
    </location>
</feature>
<feature type="compositionally biased region" description="Polar residues" evidence="1">
    <location>
        <begin position="658"/>
        <end position="677"/>
    </location>
</feature>
<feature type="compositionally biased region" description="Polar residues" evidence="1">
    <location>
        <begin position="89"/>
        <end position="115"/>
    </location>
</feature>
<feature type="region of interest" description="Disordered" evidence="1">
    <location>
        <begin position="452"/>
        <end position="484"/>
    </location>
</feature>
<feature type="region of interest" description="Disordered" evidence="1">
    <location>
        <begin position="43"/>
        <end position="356"/>
    </location>
</feature>
<dbReference type="EMBL" id="HBUF01602658">
    <property type="protein sequence ID" value="CAG6776616.1"/>
    <property type="molecule type" value="Transcribed_RNA"/>
</dbReference>
<evidence type="ECO:0000256" key="1">
    <source>
        <dbReference type="SAM" id="MobiDB-lite"/>
    </source>
</evidence>
<accession>A0A8D9B7V7</accession>
<feature type="compositionally biased region" description="Basic and acidic residues" evidence="1">
    <location>
        <begin position="193"/>
        <end position="210"/>
    </location>
</feature>
<sequence length="840" mass="92968">MKICLHLTLISTVLATYVVHAQTQPNTYLQYDEDALSQLEAVNPSANSEEYKRLTPRRQKQSNNAPISTSNSQTQSKKNLQLDRRRTNFENPNRRPTSSAETQPQTFSSIPQTFASREAPKTLSESNVPRNGAVELKRPAVQEDISSRIQSPEEVNTPQVSNDRILGQRVANHRPQPKIPERPSLPQSVVSNERPESSESQKSPDHRGDAQRYLQRTSGSRRRPGQRQGSGEVETSSPAVSSSEEANIPRRNLQSRTRSRINQNDNSKESGQNSETTPGSSESNGFNESPRKQSNFRNSPRNPEDRKSLRNFNSLENTLSLGAVNGSGPGGPLRHFPSRPSSPRKTLPGAQSLPKPYVGPTGTIIQAAPQTLHHRENLPSVPQDIPSTIETKPEIQTSVEPNPSIGGVEYFTARNIPVEYLTTKNDQIEYSSQANEGKLHIPTQEQPHVYEVTEEMEPPKNPTRRRKNFGKIRNSRNSPASDLPIESLFSTTENSKLHSLLSPVSRYHAKKLKKPTSVPNYIKQNEHDDNKAKYRYELFNEHSHRAQIKSRLKSTNNTAEVSSEENKQTGSSTPSFKFSDNKHGSDIEIVLPASFNLSTHEDFYLPDEASNENKIQSKRQSVKFSTEDPLEQFDLFVSRPLVESINDLSTNDTSTTSMEVESNSSATQPTDGSIETFTESEKNEGESSLVNNNLLFNASESATNSDIDTNQILPVNIIPSINNLLTLSTTTSTTKPKTTASTEPAFLIYGLYPNGTIARKYPNGTVIPETTNITENSPDDEKILNDIISRNTIFKAVNRANNGLLTSVSSVTTTDAPSTSASAVKTTAFSLNVPKDGADL</sequence>
<feature type="compositionally biased region" description="Polar residues" evidence="1">
    <location>
        <begin position="61"/>
        <end position="79"/>
    </location>
</feature>
<feature type="compositionally biased region" description="Polar residues" evidence="1">
    <location>
        <begin position="568"/>
        <end position="578"/>
    </location>
</feature>
<evidence type="ECO:0000256" key="2">
    <source>
        <dbReference type="SAM" id="SignalP"/>
    </source>
</evidence>
<feature type="compositionally biased region" description="Polar residues" evidence="1">
    <location>
        <begin position="252"/>
        <end position="301"/>
    </location>
</feature>
<feature type="region of interest" description="Disordered" evidence="1">
    <location>
        <begin position="647"/>
        <end position="687"/>
    </location>
</feature>
<feature type="compositionally biased region" description="Polar residues" evidence="1">
    <location>
        <begin position="310"/>
        <end position="320"/>
    </location>
</feature>
<keyword evidence="2" id="KW-0732">Signal</keyword>
<name>A0A8D9B7V7_9HEMI</name>
<evidence type="ECO:0000313" key="3">
    <source>
        <dbReference type="EMBL" id="CAG6776616.1"/>
    </source>
</evidence>
<dbReference type="AlphaFoldDB" id="A0A8D9B7V7"/>
<feature type="signal peptide" evidence="2">
    <location>
        <begin position="1"/>
        <end position="15"/>
    </location>
</feature>
<protein>
    <submittedName>
        <fullName evidence="3">Uncharacterized protein</fullName>
    </submittedName>
</protein>
<feature type="compositionally biased region" description="Basic residues" evidence="1">
    <location>
        <begin position="462"/>
        <end position="474"/>
    </location>
</feature>
<reference evidence="3" key="1">
    <citation type="submission" date="2021-05" db="EMBL/GenBank/DDBJ databases">
        <authorList>
            <person name="Alioto T."/>
            <person name="Alioto T."/>
            <person name="Gomez Garrido J."/>
        </authorList>
    </citation>
    <scope>NUCLEOTIDE SEQUENCE</scope>
</reference>
<feature type="compositionally biased region" description="Polar residues" evidence="1">
    <location>
        <begin position="233"/>
        <end position="245"/>
    </location>
</feature>
<feature type="compositionally biased region" description="Polar residues" evidence="1">
    <location>
        <begin position="147"/>
        <end position="162"/>
    </location>
</feature>
<proteinExistence type="predicted"/>
<organism evidence="3">
    <name type="scientific">Cacopsylla melanoneura</name>
    <dbReference type="NCBI Taxonomy" id="428564"/>
    <lineage>
        <taxon>Eukaryota</taxon>
        <taxon>Metazoa</taxon>
        <taxon>Ecdysozoa</taxon>
        <taxon>Arthropoda</taxon>
        <taxon>Hexapoda</taxon>
        <taxon>Insecta</taxon>
        <taxon>Pterygota</taxon>
        <taxon>Neoptera</taxon>
        <taxon>Paraneoptera</taxon>
        <taxon>Hemiptera</taxon>
        <taxon>Sternorrhyncha</taxon>
        <taxon>Psylloidea</taxon>
        <taxon>Psyllidae</taxon>
        <taxon>Psyllinae</taxon>
        <taxon>Cacopsylla</taxon>
    </lineage>
</organism>
<feature type="region of interest" description="Disordered" evidence="1">
    <location>
        <begin position="545"/>
        <end position="581"/>
    </location>
</feature>